<sequence>MKEEDGPDEDEFASAGSIWRIEEPKSLANKTWVQKTLFAIRFKGRIICKAESCGMSLLVSHSPSLVEPNSPA</sequence>
<dbReference type="AlphaFoldDB" id="A0A0R3WUX0"/>
<dbReference type="WBParaSite" id="TTAC_0000456001-mRNA-1">
    <property type="protein sequence ID" value="TTAC_0000456001-mRNA-1"/>
    <property type="gene ID" value="TTAC_0000456001"/>
</dbReference>
<reference evidence="1 2" key="2">
    <citation type="submission" date="2018-11" db="EMBL/GenBank/DDBJ databases">
        <authorList>
            <consortium name="Pathogen Informatics"/>
        </authorList>
    </citation>
    <scope>NUCLEOTIDE SEQUENCE [LARGE SCALE GENOMIC DNA]</scope>
</reference>
<evidence type="ECO:0000313" key="2">
    <source>
        <dbReference type="Proteomes" id="UP000274429"/>
    </source>
</evidence>
<accession>A0A0R3WUX0</accession>
<protein>
    <submittedName>
        <fullName evidence="1 3">Uncharacterized protein</fullName>
    </submittedName>
</protein>
<organism evidence="3">
    <name type="scientific">Hydatigena taeniaeformis</name>
    <name type="common">Feline tapeworm</name>
    <name type="synonym">Taenia taeniaeformis</name>
    <dbReference type="NCBI Taxonomy" id="6205"/>
    <lineage>
        <taxon>Eukaryota</taxon>
        <taxon>Metazoa</taxon>
        <taxon>Spiralia</taxon>
        <taxon>Lophotrochozoa</taxon>
        <taxon>Platyhelminthes</taxon>
        <taxon>Cestoda</taxon>
        <taxon>Eucestoda</taxon>
        <taxon>Cyclophyllidea</taxon>
        <taxon>Taeniidae</taxon>
        <taxon>Hydatigera</taxon>
    </lineage>
</organism>
<dbReference type="Proteomes" id="UP000274429">
    <property type="component" value="Unassembled WGS sequence"/>
</dbReference>
<dbReference type="EMBL" id="UYWX01004723">
    <property type="protein sequence ID" value="VDM25154.1"/>
    <property type="molecule type" value="Genomic_DNA"/>
</dbReference>
<gene>
    <name evidence="1" type="ORF">TTAC_LOCUS4545</name>
</gene>
<evidence type="ECO:0000313" key="3">
    <source>
        <dbReference type="WBParaSite" id="TTAC_0000456001-mRNA-1"/>
    </source>
</evidence>
<reference evidence="3" key="1">
    <citation type="submission" date="2017-02" db="UniProtKB">
        <authorList>
            <consortium name="WormBaseParasite"/>
        </authorList>
    </citation>
    <scope>IDENTIFICATION</scope>
</reference>
<name>A0A0R3WUX0_HYDTA</name>
<dbReference type="OrthoDB" id="6276417at2759"/>
<keyword evidence="2" id="KW-1185">Reference proteome</keyword>
<evidence type="ECO:0000313" key="1">
    <source>
        <dbReference type="EMBL" id="VDM25154.1"/>
    </source>
</evidence>
<proteinExistence type="predicted"/>